<dbReference type="EMBL" id="OIVN01001794">
    <property type="protein sequence ID" value="SPC97746.1"/>
    <property type="molecule type" value="Genomic_DNA"/>
</dbReference>
<feature type="compositionally biased region" description="Low complexity" evidence="1">
    <location>
        <begin position="134"/>
        <end position="145"/>
    </location>
</feature>
<sequence length="463" mass="51419">MWEDLKERFAQGNGPRVFEIHKAISSLTQDQCNVSAYFTKLKSLWDELNNYRSFPACSCGALKILIDNKQHENVMQFLMGLNDSFPNVRAQILMMEPLPAINKAFSLASLSSTSSQTSLSFAQPTLPSQSTGITAPASEASSSSTPHQAVAVTSQFMSDTGAADHMVYSLSSFTSITYAIHGNSSTNFPLSQVLSYSLLSPNYKSFVFNASTIHEPSTYNEASKSPHWCEVMTAEITALETNQTWFLTSLPPGKTPIGCKWVYKVKLRSNGTLERYKARLVAKGYNQQEGFDYFETFSLVAKFVIIRSLLAIAAVKGWVLYQLDVNNAFLHGILDEEVYMTLPSGFHSKGEPYPSDTVCKLQKSLYGLKQASRQWFSKFSNTLLHHGFVQSKADYSLFTKQQGSCFIALLVYVDDILIASNDAEAVAQLKSYLDSQFKLKDLGPVRYFLGLEIARSSKGISIS</sequence>
<dbReference type="SUPFAM" id="SSF56672">
    <property type="entry name" value="DNA/RNA polymerases"/>
    <property type="match status" value="1"/>
</dbReference>
<dbReference type="AlphaFoldDB" id="A0A2N9G500"/>
<dbReference type="PANTHER" id="PTHR34222">
    <property type="entry name" value="GAG_PRE-INTEGRS DOMAIN-CONTAINING PROTEIN"/>
    <property type="match status" value="1"/>
</dbReference>
<name>A0A2N9G500_FAGSY</name>
<accession>A0A2N9G500</accession>
<evidence type="ECO:0000256" key="1">
    <source>
        <dbReference type="SAM" id="MobiDB-lite"/>
    </source>
</evidence>
<organism evidence="3">
    <name type="scientific">Fagus sylvatica</name>
    <name type="common">Beechnut</name>
    <dbReference type="NCBI Taxonomy" id="28930"/>
    <lineage>
        <taxon>Eukaryota</taxon>
        <taxon>Viridiplantae</taxon>
        <taxon>Streptophyta</taxon>
        <taxon>Embryophyta</taxon>
        <taxon>Tracheophyta</taxon>
        <taxon>Spermatophyta</taxon>
        <taxon>Magnoliopsida</taxon>
        <taxon>eudicotyledons</taxon>
        <taxon>Gunneridae</taxon>
        <taxon>Pentapetalae</taxon>
        <taxon>rosids</taxon>
        <taxon>fabids</taxon>
        <taxon>Fagales</taxon>
        <taxon>Fagaceae</taxon>
        <taxon>Fagus</taxon>
    </lineage>
</organism>
<proteinExistence type="predicted"/>
<evidence type="ECO:0000313" key="3">
    <source>
        <dbReference type="EMBL" id="SPC97746.1"/>
    </source>
</evidence>
<feature type="domain" description="Reverse transcriptase Ty1/copia-type" evidence="2">
    <location>
        <begin position="242"/>
        <end position="462"/>
    </location>
</feature>
<reference evidence="3" key="1">
    <citation type="submission" date="2018-02" db="EMBL/GenBank/DDBJ databases">
        <authorList>
            <person name="Cohen D.B."/>
            <person name="Kent A.D."/>
        </authorList>
    </citation>
    <scope>NUCLEOTIDE SEQUENCE</scope>
</reference>
<dbReference type="InterPro" id="IPR013103">
    <property type="entry name" value="RVT_2"/>
</dbReference>
<dbReference type="PANTHER" id="PTHR34222:SF99">
    <property type="entry name" value="PROTEIN, PUTATIVE-RELATED"/>
    <property type="match status" value="1"/>
</dbReference>
<dbReference type="InterPro" id="IPR043502">
    <property type="entry name" value="DNA/RNA_pol_sf"/>
</dbReference>
<dbReference type="Pfam" id="PF07727">
    <property type="entry name" value="RVT_2"/>
    <property type="match status" value="1"/>
</dbReference>
<gene>
    <name evidence="3" type="ORF">FSB_LOCUS25628</name>
</gene>
<feature type="region of interest" description="Disordered" evidence="1">
    <location>
        <begin position="121"/>
        <end position="145"/>
    </location>
</feature>
<evidence type="ECO:0000259" key="2">
    <source>
        <dbReference type="Pfam" id="PF07727"/>
    </source>
</evidence>
<protein>
    <recommendedName>
        <fullName evidence="2">Reverse transcriptase Ty1/copia-type domain-containing protein</fullName>
    </recommendedName>
</protein>